<evidence type="ECO:0000259" key="6">
    <source>
        <dbReference type="SMART" id="SM00062"/>
    </source>
</evidence>
<keyword evidence="3 5" id="KW-0732">Signal</keyword>
<dbReference type="EMBL" id="LDPZ01000019">
    <property type="protein sequence ID" value="KTQ95937.1"/>
    <property type="molecule type" value="Genomic_DNA"/>
</dbReference>
<protein>
    <submittedName>
        <fullName evidence="7">LacI family transcriptional regulator</fullName>
    </submittedName>
</protein>
<sequence length="274" mass="28902">MGMTNTTRRAVMKAAFLGSLAVATLTAAMPGSAEAVTLADIQGRGTVKIGVLTGAPPMGMIDERGNPSGYDVDVANQIGQYLGMPVELVPLTPPARIPALQTGQVDFLVATLAPTGERAKSVMFTSPYSAFNMVIVSGPNEKFESLDQLKGKRVAVNRGSSQETALRRANVEGLEIVVFEDDSTSAQALVAGQVDATALPSTVAQGLLRQAPQAGLQIGFTFFRQGNSMAVQPGDFELLQYLNTSIYLMKVSGELDKIAVKWTGDPLPPTLPAF</sequence>
<dbReference type="eggNOG" id="COG0834">
    <property type="taxonomic scope" value="Bacteria"/>
</dbReference>
<evidence type="ECO:0000256" key="2">
    <source>
        <dbReference type="ARBA" id="ARBA00010333"/>
    </source>
</evidence>
<gene>
    <name evidence="7" type="ORF">NS226_09450</name>
</gene>
<dbReference type="AlphaFoldDB" id="A0A175R9L3"/>
<dbReference type="PROSITE" id="PS01039">
    <property type="entry name" value="SBP_BACTERIAL_3"/>
    <property type="match status" value="1"/>
</dbReference>
<dbReference type="Pfam" id="PF00497">
    <property type="entry name" value="SBP_bac_3"/>
    <property type="match status" value="1"/>
</dbReference>
<accession>A0A175R9L3</accession>
<dbReference type="Proteomes" id="UP000078272">
    <property type="component" value="Unassembled WGS sequence"/>
</dbReference>
<dbReference type="PATRIC" id="fig|401562.3.peg.1298"/>
<dbReference type="Gene3D" id="3.40.190.10">
    <property type="entry name" value="Periplasmic binding protein-like II"/>
    <property type="match status" value="2"/>
</dbReference>
<dbReference type="PROSITE" id="PS51318">
    <property type="entry name" value="TAT"/>
    <property type="match status" value="1"/>
</dbReference>
<dbReference type="PANTHER" id="PTHR35936:SF17">
    <property type="entry name" value="ARGININE-BINDING EXTRACELLULAR PROTEIN ARTP"/>
    <property type="match status" value="1"/>
</dbReference>
<dbReference type="SMART" id="SM00062">
    <property type="entry name" value="PBPb"/>
    <property type="match status" value="1"/>
</dbReference>
<evidence type="ECO:0000313" key="8">
    <source>
        <dbReference type="Proteomes" id="UP000078272"/>
    </source>
</evidence>
<dbReference type="InterPro" id="IPR001638">
    <property type="entry name" value="Solute-binding_3/MltF_N"/>
</dbReference>
<proteinExistence type="inferred from homology"/>
<evidence type="ECO:0000313" key="7">
    <source>
        <dbReference type="EMBL" id="KTQ95937.1"/>
    </source>
</evidence>
<reference evidence="7 8" key="1">
    <citation type="journal article" date="2016" name="Front. Microbiol.">
        <title>Genomic Resource of Rice Seed Associated Bacteria.</title>
        <authorList>
            <person name="Midha S."/>
            <person name="Bansal K."/>
            <person name="Sharma S."/>
            <person name="Kumar N."/>
            <person name="Patil P.P."/>
            <person name="Chaudhry V."/>
            <person name="Patil P.B."/>
        </authorList>
    </citation>
    <scope>NUCLEOTIDE SEQUENCE [LARGE SCALE GENOMIC DNA]</scope>
    <source>
        <strain evidence="7 8">NS226</strain>
    </source>
</reference>
<evidence type="ECO:0000256" key="1">
    <source>
        <dbReference type="ARBA" id="ARBA00004196"/>
    </source>
</evidence>
<dbReference type="STRING" id="401562.NS365_08075"/>
<name>A0A175R9L3_9HYPH</name>
<organism evidence="7 8">
    <name type="scientific">Aureimonas ureilytica</name>
    <dbReference type="NCBI Taxonomy" id="401562"/>
    <lineage>
        <taxon>Bacteria</taxon>
        <taxon>Pseudomonadati</taxon>
        <taxon>Pseudomonadota</taxon>
        <taxon>Alphaproteobacteria</taxon>
        <taxon>Hyphomicrobiales</taxon>
        <taxon>Aurantimonadaceae</taxon>
        <taxon>Aureimonas</taxon>
    </lineage>
</organism>
<evidence type="ECO:0000256" key="3">
    <source>
        <dbReference type="ARBA" id="ARBA00022729"/>
    </source>
</evidence>
<dbReference type="GO" id="GO:0030313">
    <property type="term" value="C:cell envelope"/>
    <property type="evidence" value="ECO:0007669"/>
    <property type="project" value="UniProtKB-SubCell"/>
</dbReference>
<evidence type="ECO:0000256" key="5">
    <source>
        <dbReference type="SAM" id="SignalP"/>
    </source>
</evidence>
<comment type="subcellular location">
    <subcellularLocation>
        <location evidence="1">Cell envelope</location>
    </subcellularLocation>
</comment>
<comment type="similarity">
    <text evidence="2 4">Belongs to the bacterial solute-binding protein 3 family.</text>
</comment>
<feature type="signal peptide" evidence="5">
    <location>
        <begin position="1"/>
        <end position="35"/>
    </location>
</feature>
<dbReference type="SUPFAM" id="SSF53850">
    <property type="entry name" value="Periplasmic binding protein-like II"/>
    <property type="match status" value="1"/>
</dbReference>
<dbReference type="PANTHER" id="PTHR35936">
    <property type="entry name" value="MEMBRANE-BOUND LYTIC MUREIN TRANSGLYCOSYLASE F"/>
    <property type="match status" value="1"/>
</dbReference>
<evidence type="ECO:0000256" key="4">
    <source>
        <dbReference type="RuleBase" id="RU003744"/>
    </source>
</evidence>
<feature type="domain" description="Solute-binding protein family 3/N-terminal" evidence="6">
    <location>
        <begin position="46"/>
        <end position="266"/>
    </location>
</feature>
<feature type="chain" id="PRO_5008041784" evidence="5">
    <location>
        <begin position="36"/>
        <end position="274"/>
    </location>
</feature>
<comment type="caution">
    <text evidence="7">The sequence shown here is derived from an EMBL/GenBank/DDBJ whole genome shotgun (WGS) entry which is preliminary data.</text>
</comment>
<dbReference type="InterPro" id="IPR006311">
    <property type="entry name" value="TAT_signal"/>
</dbReference>
<dbReference type="InterPro" id="IPR018313">
    <property type="entry name" value="SBP_3_CS"/>
</dbReference>